<dbReference type="Pfam" id="PF08283">
    <property type="entry name" value="Gemini_AL1_M"/>
    <property type="match status" value="1"/>
</dbReference>
<dbReference type="AlphaFoldDB" id="A0A9P5HE69"/>
<dbReference type="EMBL" id="JAANBB010000025">
    <property type="protein sequence ID" value="KAF7555026.1"/>
    <property type="molecule type" value="Genomic_DNA"/>
</dbReference>
<gene>
    <name evidence="3" type="ORF">G7Z17_g2467</name>
</gene>
<dbReference type="GO" id="GO:0016888">
    <property type="term" value="F:DNA endonuclease activity, producing 5'-phosphomonoesters"/>
    <property type="evidence" value="ECO:0007669"/>
    <property type="project" value="InterPro"/>
</dbReference>
<evidence type="ECO:0000256" key="1">
    <source>
        <dbReference type="SAM" id="MobiDB-lite"/>
    </source>
</evidence>
<dbReference type="Proteomes" id="UP000722485">
    <property type="component" value="Unassembled WGS sequence"/>
</dbReference>
<sequence length="273" mass="30993">MADRGSPAVSDSGHDTEVVPRLEAPGTLQETDVFRLHASVVFVTYLRSRVEDPEEFHRLLRASVEAHLPKVTGTGAVGTVEVFGIKELPEDGCQNYHVVLRFDPMVCWKNAREKLQVHIDVGGADEVDTMSIRIRKKNRNEPVQLFLDYVQSYTAKDGVVFGTLIGTETKSALTRKEKWRTIIDAKTRSETVALFEEHFPEKWIFRHVSCMVILKMKEAYPAAEHVPSFKVEPWKVPAKMLQWKKNNFQVKKGGRPTCLVIIGPHRCGELRDV</sequence>
<dbReference type="Gene3D" id="3.40.1310.20">
    <property type="match status" value="1"/>
</dbReference>
<evidence type="ECO:0000313" key="4">
    <source>
        <dbReference type="Proteomes" id="UP000722485"/>
    </source>
</evidence>
<protein>
    <recommendedName>
        <fullName evidence="2">Geminivirus AL1 replication-associated protein central domain-containing protein</fullName>
    </recommendedName>
</protein>
<evidence type="ECO:0000259" key="2">
    <source>
        <dbReference type="Pfam" id="PF08283"/>
    </source>
</evidence>
<comment type="caution">
    <text evidence="3">The sequence shown here is derived from an EMBL/GenBank/DDBJ whole genome shotgun (WGS) entry which is preliminary data.</text>
</comment>
<dbReference type="OrthoDB" id="5147171at2759"/>
<evidence type="ECO:0000313" key="3">
    <source>
        <dbReference type="EMBL" id="KAF7555026.1"/>
    </source>
</evidence>
<organism evidence="3 4">
    <name type="scientific">Cylindrodendrum hubeiense</name>
    <dbReference type="NCBI Taxonomy" id="595255"/>
    <lineage>
        <taxon>Eukaryota</taxon>
        <taxon>Fungi</taxon>
        <taxon>Dikarya</taxon>
        <taxon>Ascomycota</taxon>
        <taxon>Pezizomycotina</taxon>
        <taxon>Sordariomycetes</taxon>
        <taxon>Hypocreomycetidae</taxon>
        <taxon>Hypocreales</taxon>
        <taxon>Nectriaceae</taxon>
        <taxon>Cylindrodendrum</taxon>
    </lineage>
</organism>
<name>A0A9P5HE69_9HYPO</name>
<keyword evidence="4" id="KW-1185">Reference proteome</keyword>
<reference evidence="3" key="1">
    <citation type="submission" date="2020-03" db="EMBL/GenBank/DDBJ databases">
        <title>Draft Genome Sequence of Cylindrodendrum hubeiense.</title>
        <authorList>
            <person name="Buettner E."/>
            <person name="Kellner H."/>
        </authorList>
    </citation>
    <scope>NUCLEOTIDE SEQUENCE</scope>
    <source>
        <strain evidence="3">IHI 201604</strain>
    </source>
</reference>
<feature type="domain" description="Geminivirus AL1 replication-associated protein central" evidence="2">
    <location>
        <begin position="175"/>
        <end position="270"/>
    </location>
</feature>
<accession>A0A9P5HE69</accession>
<proteinExistence type="predicted"/>
<feature type="region of interest" description="Disordered" evidence="1">
    <location>
        <begin position="1"/>
        <end position="21"/>
    </location>
</feature>
<dbReference type="InterPro" id="IPR022692">
    <property type="entry name" value="Gemini_AL1_REP_central"/>
</dbReference>